<dbReference type="EMBL" id="JADGJH010002791">
    <property type="protein sequence ID" value="KAJ3094815.1"/>
    <property type="molecule type" value="Genomic_DNA"/>
</dbReference>
<keyword evidence="3" id="KW-1185">Reference proteome</keyword>
<feature type="domain" description="Exocyst complex component Sec3 PIP2-binding N-terminal" evidence="1">
    <location>
        <begin position="34"/>
        <end position="119"/>
    </location>
</feature>
<evidence type="ECO:0000259" key="1">
    <source>
        <dbReference type="SMART" id="SM01313"/>
    </source>
</evidence>
<proteinExistence type="predicted"/>
<dbReference type="GO" id="GO:0005886">
    <property type="term" value="C:plasma membrane"/>
    <property type="evidence" value="ECO:0007669"/>
    <property type="project" value="TreeGrafter"/>
</dbReference>
<dbReference type="PANTHER" id="PTHR16092:SF14">
    <property type="entry name" value="EXOCYST COMPLEX COMPONENT 1 ISOFORM X1"/>
    <property type="match status" value="1"/>
</dbReference>
<dbReference type="Pfam" id="PF15277">
    <property type="entry name" value="Sec3-PIP2_bind"/>
    <property type="match status" value="1"/>
</dbReference>
<evidence type="ECO:0000313" key="2">
    <source>
        <dbReference type="EMBL" id="KAJ3094815.1"/>
    </source>
</evidence>
<dbReference type="Proteomes" id="UP001211907">
    <property type="component" value="Unassembled WGS sequence"/>
</dbReference>
<protein>
    <recommendedName>
        <fullName evidence="1">Exocyst complex component Sec3 PIP2-binding N-terminal domain-containing protein</fullName>
    </recommendedName>
</protein>
<reference evidence="2" key="1">
    <citation type="submission" date="2020-05" db="EMBL/GenBank/DDBJ databases">
        <title>Phylogenomic resolution of chytrid fungi.</title>
        <authorList>
            <person name="Stajich J.E."/>
            <person name="Amses K."/>
            <person name="Simmons R."/>
            <person name="Seto K."/>
            <person name="Myers J."/>
            <person name="Bonds A."/>
            <person name="Quandt C.A."/>
            <person name="Barry K."/>
            <person name="Liu P."/>
            <person name="Grigoriev I."/>
            <person name="Longcore J.E."/>
            <person name="James T.Y."/>
        </authorList>
    </citation>
    <scope>NUCLEOTIDE SEQUENCE</scope>
    <source>
        <strain evidence="2">JEL0513</strain>
    </source>
</reference>
<name>A0AAD5ST03_9FUNG</name>
<dbReference type="GO" id="GO:0005546">
    <property type="term" value="F:phosphatidylinositol-4,5-bisphosphate binding"/>
    <property type="evidence" value="ECO:0007669"/>
    <property type="project" value="TreeGrafter"/>
</dbReference>
<evidence type="ECO:0000313" key="3">
    <source>
        <dbReference type="Proteomes" id="UP001211907"/>
    </source>
</evidence>
<dbReference type="GO" id="GO:0000145">
    <property type="term" value="C:exocyst"/>
    <property type="evidence" value="ECO:0007669"/>
    <property type="project" value="TreeGrafter"/>
</dbReference>
<organism evidence="2 3">
    <name type="scientific">Physocladia obscura</name>
    <dbReference type="NCBI Taxonomy" id="109957"/>
    <lineage>
        <taxon>Eukaryota</taxon>
        <taxon>Fungi</taxon>
        <taxon>Fungi incertae sedis</taxon>
        <taxon>Chytridiomycota</taxon>
        <taxon>Chytridiomycota incertae sedis</taxon>
        <taxon>Chytridiomycetes</taxon>
        <taxon>Chytridiales</taxon>
        <taxon>Chytriomycetaceae</taxon>
        <taxon>Physocladia</taxon>
    </lineage>
</organism>
<dbReference type="InterPro" id="IPR028258">
    <property type="entry name" value="Sec3-PIP2_bind"/>
</dbReference>
<dbReference type="GO" id="GO:0006893">
    <property type="term" value="P:Golgi to plasma membrane transport"/>
    <property type="evidence" value="ECO:0007669"/>
    <property type="project" value="TreeGrafter"/>
</dbReference>
<dbReference type="GO" id="GO:0006887">
    <property type="term" value="P:exocytosis"/>
    <property type="evidence" value="ECO:0007669"/>
    <property type="project" value="TreeGrafter"/>
</dbReference>
<comment type="caution">
    <text evidence="2">The sequence shown here is derived from an EMBL/GenBank/DDBJ whole genome shotgun (WGS) entry which is preliminary data.</text>
</comment>
<dbReference type="AlphaFoldDB" id="A0AAD5ST03"/>
<sequence length="143" mass="15727">MSKEEDNGIVLNARIAEYDDERALNVALAAGVSGDAKIRYITITAVKKKVKIHKTKEKGATSTFGLGKSWGLDDIESIEPFKGNAVCIHLGSKAYYWILDSPHNKIELMHTMVTLSQTHLNKIPKLIKIDEELLKGPVPASNA</sequence>
<accession>A0AAD5ST03</accession>
<dbReference type="PANTHER" id="PTHR16092">
    <property type="entry name" value="SEC3/SYNTAXIN-RELATED"/>
    <property type="match status" value="1"/>
</dbReference>
<dbReference type="SMART" id="SM01313">
    <property type="entry name" value="Sec3-PIP2_bind"/>
    <property type="match status" value="1"/>
</dbReference>
<gene>
    <name evidence="2" type="ORF">HK100_006012</name>
</gene>
<dbReference type="Gene3D" id="2.30.29.90">
    <property type="match status" value="1"/>
</dbReference>